<protein>
    <submittedName>
        <fullName evidence="2">Uncharacterized protein</fullName>
    </submittedName>
</protein>
<proteinExistence type="predicted"/>
<feature type="compositionally biased region" description="Polar residues" evidence="1">
    <location>
        <begin position="37"/>
        <end position="49"/>
    </location>
</feature>
<accession>A0A6A5WZI0</accession>
<reference evidence="2" key="1">
    <citation type="journal article" date="2020" name="Stud. Mycol.">
        <title>101 Dothideomycetes genomes: a test case for predicting lifestyles and emergence of pathogens.</title>
        <authorList>
            <person name="Haridas S."/>
            <person name="Albert R."/>
            <person name="Binder M."/>
            <person name="Bloem J."/>
            <person name="Labutti K."/>
            <person name="Salamov A."/>
            <person name="Andreopoulos B."/>
            <person name="Baker S."/>
            <person name="Barry K."/>
            <person name="Bills G."/>
            <person name="Bluhm B."/>
            <person name="Cannon C."/>
            <person name="Castanera R."/>
            <person name="Culley D."/>
            <person name="Daum C."/>
            <person name="Ezra D."/>
            <person name="Gonzalez J."/>
            <person name="Henrissat B."/>
            <person name="Kuo A."/>
            <person name="Liang C."/>
            <person name="Lipzen A."/>
            <person name="Lutzoni F."/>
            <person name="Magnuson J."/>
            <person name="Mondo S."/>
            <person name="Nolan M."/>
            <person name="Ohm R."/>
            <person name="Pangilinan J."/>
            <person name="Park H.-J."/>
            <person name="Ramirez L."/>
            <person name="Alfaro M."/>
            <person name="Sun H."/>
            <person name="Tritt A."/>
            <person name="Yoshinaga Y."/>
            <person name="Zwiers L.-H."/>
            <person name="Turgeon B."/>
            <person name="Goodwin S."/>
            <person name="Spatafora J."/>
            <person name="Crous P."/>
            <person name="Grigoriev I."/>
        </authorList>
    </citation>
    <scope>NUCLEOTIDE SEQUENCE</scope>
    <source>
        <strain evidence="2">CBS 123094</strain>
    </source>
</reference>
<dbReference type="EMBL" id="ML977560">
    <property type="protein sequence ID" value="KAF2006199.1"/>
    <property type="molecule type" value="Genomic_DNA"/>
</dbReference>
<evidence type="ECO:0000256" key="1">
    <source>
        <dbReference type="SAM" id="MobiDB-lite"/>
    </source>
</evidence>
<gene>
    <name evidence="2" type="ORF">P154DRAFT_615549</name>
</gene>
<sequence>MGTRGTSTSTTASKPGPTVLNLGFAAPSPAQTEHMGGSNTDPIAAQGQSDGRRSLEHPPGYTQAPGHAPAGTLNNGGENMGVGAGAGGAAWNMISAAGEALKKGEEAAWRAIRKK</sequence>
<name>A0A6A5WZI0_9PLEO</name>
<organism evidence="2 3">
    <name type="scientific">Amniculicola lignicola CBS 123094</name>
    <dbReference type="NCBI Taxonomy" id="1392246"/>
    <lineage>
        <taxon>Eukaryota</taxon>
        <taxon>Fungi</taxon>
        <taxon>Dikarya</taxon>
        <taxon>Ascomycota</taxon>
        <taxon>Pezizomycotina</taxon>
        <taxon>Dothideomycetes</taxon>
        <taxon>Pleosporomycetidae</taxon>
        <taxon>Pleosporales</taxon>
        <taxon>Amniculicolaceae</taxon>
        <taxon>Amniculicola</taxon>
    </lineage>
</organism>
<feature type="compositionally biased region" description="Gly residues" evidence="1">
    <location>
        <begin position="78"/>
        <end position="87"/>
    </location>
</feature>
<dbReference type="AlphaFoldDB" id="A0A6A5WZI0"/>
<evidence type="ECO:0000313" key="2">
    <source>
        <dbReference type="EMBL" id="KAF2006199.1"/>
    </source>
</evidence>
<feature type="region of interest" description="Disordered" evidence="1">
    <location>
        <begin position="1"/>
        <end position="87"/>
    </location>
</feature>
<dbReference type="Proteomes" id="UP000799779">
    <property type="component" value="Unassembled WGS sequence"/>
</dbReference>
<keyword evidence="3" id="KW-1185">Reference proteome</keyword>
<feature type="compositionally biased region" description="Low complexity" evidence="1">
    <location>
        <begin position="1"/>
        <end position="11"/>
    </location>
</feature>
<evidence type="ECO:0000313" key="3">
    <source>
        <dbReference type="Proteomes" id="UP000799779"/>
    </source>
</evidence>
<dbReference type="OrthoDB" id="5385910at2759"/>